<dbReference type="RefSeq" id="XP_020040789.1">
    <property type="nucleotide sequence ID" value="XM_020185200.1"/>
</dbReference>
<feature type="compositionally biased region" description="Polar residues" evidence="1">
    <location>
        <begin position="104"/>
        <end position="125"/>
    </location>
</feature>
<dbReference type="OrthoDB" id="10480453at2759"/>
<sequence>MSLGELELLPNANPVLPTILLTTQENDVNLPEAAEDFSQYQQKQVQDVKQAEYKQAVQSHLIHVRNKCDILLSQQGGEAVPLFTSQTSPTKMSVMLPSTHLENDSQSLSISTAQGDMESSGTDTF</sequence>
<dbReference type="GO" id="GO:0007224">
    <property type="term" value="P:smoothened signaling pathway"/>
    <property type="evidence" value="ECO:0007669"/>
    <property type="project" value="InterPro"/>
</dbReference>
<name>A0A8B7WAA8_CASCN</name>
<dbReference type="GO" id="GO:0005814">
    <property type="term" value="C:centriole"/>
    <property type="evidence" value="ECO:0007669"/>
    <property type="project" value="TreeGrafter"/>
</dbReference>
<dbReference type="PANTHER" id="PTHR15721:SF2">
    <property type="entry name" value="PROTEIN TALPID3"/>
    <property type="match status" value="1"/>
</dbReference>
<reference evidence="2" key="1">
    <citation type="submission" date="2025-08" db="UniProtKB">
        <authorList>
            <consortium name="RefSeq"/>
        </authorList>
    </citation>
    <scope>IDENTIFICATION</scope>
    <source>
        <tissue evidence="2">Leukocyte</tissue>
    </source>
</reference>
<proteinExistence type="predicted"/>
<protein>
    <submittedName>
        <fullName evidence="2">Protein TALPID3-like</fullName>
    </submittedName>
</protein>
<organism evidence="2">
    <name type="scientific">Castor canadensis</name>
    <name type="common">American beaver</name>
    <dbReference type="NCBI Taxonomy" id="51338"/>
    <lineage>
        <taxon>Eukaryota</taxon>
        <taxon>Metazoa</taxon>
        <taxon>Chordata</taxon>
        <taxon>Craniata</taxon>
        <taxon>Vertebrata</taxon>
        <taxon>Euteleostomi</taxon>
        <taxon>Mammalia</taxon>
        <taxon>Eutheria</taxon>
        <taxon>Euarchontoglires</taxon>
        <taxon>Glires</taxon>
        <taxon>Rodentia</taxon>
        <taxon>Castorimorpha</taxon>
        <taxon>Castoridae</taxon>
        <taxon>Castor</taxon>
    </lineage>
</organism>
<evidence type="ECO:0000313" key="2">
    <source>
        <dbReference type="RefSeq" id="XP_020040789.1"/>
    </source>
</evidence>
<dbReference type="InterPro" id="IPR029246">
    <property type="entry name" value="TALPID3"/>
</dbReference>
<dbReference type="AlphaFoldDB" id="A0A8B7WAA8"/>
<dbReference type="GO" id="GO:0036064">
    <property type="term" value="C:ciliary basal body"/>
    <property type="evidence" value="ECO:0007669"/>
    <property type="project" value="TreeGrafter"/>
</dbReference>
<evidence type="ECO:0000256" key="1">
    <source>
        <dbReference type="SAM" id="MobiDB-lite"/>
    </source>
</evidence>
<accession>A0A8B7WAA8</accession>
<gene>
    <name evidence="2" type="primary">LOC109700141</name>
</gene>
<feature type="region of interest" description="Disordered" evidence="1">
    <location>
        <begin position="99"/>
        <end position="125"/>
    </location>
</feature>
<dbReference type="PANTHER" id="PTHR15721">
    <property type="entry name" value="KIAA0586 PROTEIN"/>
    <property type="match status" value="1"/>
</dbReference>
<dbReference type="KEGG" id="ccan:109700141"/>